<feature type="transmembrane region" description="Helical" evidence="3">
    <location>
        <begin position="37"/>
        <end position="63"/>
    </location>
</feature>
<dbReference type="Ensembl" id="ENSEBUT00000028258.1">
    <property type="protein sequence ID" value="ENSEBUP00000027682.1"/>
    <property type="gene ID" value="ENSEBUG00000016947.1"/>
</dbReference>
<protein>
    <recommendedName>
        <fullName evidence="4">Nerve growth factor-related domain-containing protein</fullName>
    </recommendedName>
</protein>
<dbReference type="Proteomes" id="UP000694388">
    <property type="component" value="Unplaced"/>
</dbReference>
<dbReference type="Pfam" id="PF00243">
    <property type="entry name" value="NGF"/>
    <property type="match status" value="1"/>
</dbReference>
<organism evidence="5 6">
    <name type="scientific">Eptatretus burgeri</name>
    <name type="common">Inshore hagfish</name>
    <dbReference type="NCBI Taxonomy" id="7764"/>
    <lineage>
        <taxon>Eukaryota</taxon>
        <taxon>Metazoa</taxon>
        <taxon>Chordata</taxon>
        <taxon>Craniata</taxon>
        <taxon>Vertebrata</taxon>
        <taxon>Cyclostomata</taxon>
        <taxon>Myxini</taxon>
        <taxon>Myxiniformes</taxon>
        <taxon>Myxinidae</taxon>
        <taxon>Eptatretinae</taxon>
        <taxon>Eptatretus</taxon>
    </lineage>
</organism>
<dbReference type="AlphaFoldDB" id="A0A8C4RBV2"/>
<feature type="transmembrane region" description="Helical" evidence="3">
    <location>
        <begin position="12"/>
        <end position="30"/>
    </location>
</feature>
<dbReference type="InterPro" id="IPR029034">
    <property type="entry name" value="Cystine-knot_cytokine"/>
</dbReference>
<dbReference type="GO" id="GO:0008083">
    <property type="term" value="F:growth factor activity"/>
    <property type="evidence" value="ECO:0007669"/>
    <property type="project" value="UniProtKB-KW"/>
</dbReference>
<feature type="domain" description="Nerve growth factor-related" evidence="4">
    <location>
        <begin position="86"/>
        <end position="189"/>
    </location>
</feature>
<dbReference type="GO" id="GO:0030424">
    <property type="term" value="C:axon"/>
    <property type="evidence" value="ECO:0007669"/>
    <property type="project" value="TreeGrafter"/>
</dbReference>
<keyword evidence="3" id="KW-0472">Membrane</keyword>
<dbReference type="GO" id="GO:0005163">
    <property type="term" value="F:nerve growth factor receptor binding"/>
    <property type="evidence" value="ECO:0007669"/>
    <property type="project" value="TreeGrafter"/>
</dbReference>
<dbReference type="GO" id="GO:0043524">
    <property type="term" value="P:negative regulation of neuron apoptotic process"/>
    <property type="evidence" value="ECO:0007669"/>
    <property type="project" value="TreeGrafter"/>
</dbReference>
<dbReference type="Gene3D" id="2.10.90.10">
    <property type="entry name" value="Cystine-knot cytokines"/>
    <property type="match status" value="1"/>
</dbReference>
<name>A0A8C4RBV2_EPTBU</name>
<dbReference type="InterPro" id="IPR002072">
    <property type="entry name" value="Nerve_growth_factor-rel"/>
</dbReference>
<dbReference type="GeneTree" id="ENSGT00390000007725"/>
<reference evidence="5" key="1">
    <citation type="submission" date="2025-08" db="UniProtKB">
        <authorList>
            <consortium name="Ensembl"/>
        </authorList>
    </citation>
    <scope>IDENTIFICATION</scope>
</reference>
<dbReference type="PRINTS" id="PR00268">
    <property type="entry name" value="NGF"/>
</dbReference>
<keyword evidence="6" id="KW-1185">Reference proteome</keyword>
<evidence type="ECO:0000256" key="3">
    <source>
        <dbReference type="SAM" id="Phobius"/>
    </source>
</evidence>
<dbReference type="PANTHER" id="PTHR11589:SF11">
    <property type="entry name" value="PREPRO-NEUROTROPHIN"/>
    <property type="match status" value="1"/>
</dbReference>
<reference evidence="5" key="2">
    <citation type="submission" date="2025-09" db="UniProtKB">
        <authorList>
            <consortium name="Ensembl"/>
        </authorList>
    </citation>
    <scope>IDENTIFICATION</scope>
</reference>
<dbReference type="GO" id="GO:0048812">
    <property type="term" value="P:neuron projection morphogenesis"/>
    <property type="evidence" value="ECO:0007669"/>
    <property type="project" value="TreeGrafter"/>
</dbReference>
<sequence>MYPVWVLPDIFISMYIVWVLPDIFVPFTFLSNFFFTILFVHSLSCFSSLSSILCSISLFHYLVSRFEAPESENASRAKRHSRSHSWHHGEYAACDSESRWITDLRSAFDLHGRRVEVLGELRRTPNARPVRQYFYETRCRGEGPCRGVDERRWSSQCQTSQSIVRAMTRDGRGLVGWRWIRIDSACVCTLRRRLPFGTP</sequence>
<keyword evidence="3" id="KW-1133">Transmembrane helix</keyword>
<dbReference type="GO" id="GO:0008021">
    <property type="term" value="C:synaptic vesicle"/>
    <property type="evidence" value="ECO:0007669"/>
    <property type="project" value="TreeGrafter"/>
</dbReference>
<dbReference type="SUPFAM" id="SSF57501">
    <property type="entry name" value="Cystine-knot cytokines"/>
    <property type="match status" value="1"/>
</dbReference>
<dbReference type="GO" id="GO:0005615">
    <property type="term" value="C:extracellular space"/>
    <property type="evidence" value="ECO:0007669"/>
    <property type="project" value="TreeGrafter"/>
</dbReference>
<dbReference type="GO" id="GO:0021675">
    <property type="term" value="P:nerve development"/>
    <property type="evidence" value="ECO:0007669"/>
    <property type="project" value="TreeGrafter"/>
</dbReference>
<dbReference type="GO" id="GO:0038180">
    <property type="term" value="P:nerve growth factor signaling pathway"/>
    <property type="evidence" value="ECO:0007669"/>
    <property type="project" value="TreeGrafter"/>
</dbReference>
<proteinExistence type="inferred from homology"/>
<dbReference type="InterPro" id="IPR020408">
    <property type="entry name" value="Nerve_growth_factor-like"/>
</dbReference>
<dbReference type="SMART" id="SM00140">
    <property type="entry name" value="NGF"/>
    <property type="match status" value="1"/>
</dbReference>
<dbReference type="GO" id="GO:0030425">
    <property type="term" value="C:dendrite"/>
    <property type="evidence" value="ECO:0007669"/>
    <property type="project" value="TreeGrafter"/>
</dbReference>
<evidence type="ECO:0000256" key="2">
    <source>
        <dbReference type="ARBA" id="ARBA00023030"/>
    </source>
</evidence>
<dbReference type="GO" id="GO:0050804">
    <property type="term" value="P:modulation of chemical synaptic transmission"/>
    <property type="evidence" value="ECO:0007669"/>
    <property type="project" value="TreeGrafter"/>
</dbReference>
<comment type="similarity">
    <text evidence="1">Belongs to the NGF-beta family.</text>
</comment>
<evidence type="ECO:0000313" key="5">
    <source>
        <dbReference type="Ensembl" id="ENSEBUP00000027682.1"/>
    </source>
</evidence>
<evidence type="ECO:0000256" key="1">
    <source>
        <dbReference type="ARBA" id="ARBA00010783"/>
    </source>
</evidence>
<accession>A0A8C4RBV2</accession>
<evidence type="ECO:0000259" key="4">
    <source>
        <dbReference type="SMART" id="SM00140"/>
    </source>
</evidence>
<evidence type="ECO:0000313" key="6">
    <source>
        <dbReference type="Proteomes" id="UP000694388"/>
    </source>
</evidence>
<dbReference type="GO" id="GO:0007169">
    <property type="term" value="P:cell surface receptor protein tyrosine kinase signaling pathway"/>
    <property type="evidence" value="ECO:0007669"/>
    <property type="project" value="TreeGrafter"/>
</dbReference>
<dbReference type="PROSITE" id="PS50270">
    <property type="entry name" value="NGF_2"/>
    <property type="match status" value="1"/>
</dbReference>
<keyword evidence="2" id="KW-0339">Growth factor</keyword>
<dbReference type="PANTHER" id="PTHR11589">
    <property type="entry name" value="NERVE GROWTH FACTOR NGF -RELATED"/>
    <property type="match status" value="1"/>
</dbReference>
<keyword evidence="3" id="KW-0812">Transmembrane</keyword>